<name>A0A485L0A6_9STRA</name>
<evidence type="ECO:0000313" key="3">
    <source>
        <dbReference type="EMBL" id="VFT90447.1"/>
    </source>
</evidence>
<gene>
    <name evidence="3" type="primary">Aste57867_13610</name>
    <name evidence="2" type="ORF">As57867_013560</name>
    <name evidence="3" type="ORF">ASTE57867_13610</name>
</gene>
<dbReference type="EMBL" id="CAADRA010005487">
    <property type="protein sequence ID" value="VFT90447.1"/>
    <property type="molecule type" value="Genomic_DNA"/>
</dbReference>
<dbReference type="OrthoDB" id="2414723at2759"/>
<evidence type="ECO:0000313" key="4">
    <source>
        <dbReference type="Proteomes" id="UP000332933"/>
    </source>
</evidence>
<protein>
    <submittedName>
        <fullName evidence="3">Aste57867_13610 protein</fullName>
    </submittedName>
</protein>
<dbReference type="InterPro" id="IPR011333">
    <property type="entry name" value="SKP1/BTB/POZ_sf"/>
</dbReference>
<dbReference type="InterPro" id="IPR013320">
    <property type="entry name" value="ConA-like_dom_sf"/>
</dbReference>
<proteinExistence type="predicted"/>
<evidence type="ECO:0000313" key="2">
    <source>
        <dbReference type="EMBL" id="KAF0695570.1"/>
    </source>
</evidence>
<dbReference type="PROSITE" id="PS50097">
    <property type="entry name" value="BTB"/>
    <property type="match status" value="1"/>
</dbReference>
<sequence length="313" mass="34871">MGFSSTIHIPTAITMPYLELFKAAAASMAKATAKMEAQASDMNIKQAEWQEFETRVQANVANTPHLITLDVSGTTFRTSKETLLAVEGSYFHVMLGSGHWKPDAGDAYFLDLHGPTFDRVLIFLKTGKLWLDGLNKCDETQLILSMDYLKLLGDGIPKPTWEWDFFACSPKIVLDSNRQTATKPSTTRAWSCVMGTLPVTSFQVRLDDCGQRCYVGLQPRASFKPEAPGSRGYYVRMCDGCKCTSMGYDDRSHYRGVSFTSGDLVAVCVMSNNKIHFKKNGQDLGDVFILTDPMIELYPIVCMYRRGAVTIVE</sequence>
<dbReference type="EMBL" id="VJMH01005466">
    <property type="protein sequence ID" value="KAF0695570.1"/>
    <property type="molecule type" value="Genomic_DNA"/>
</dbReference>
<dbReference type="Gene3D" id="3.30.710.10">
    <property type="entry name" value="Potassium Channel Kv1.1, Chain A"/>
    <property type="match status" value="1"/>
</dbReference>
<dbReference type="InterPro" id="IPR000210">
    <property type="entry name" value="BTB/POZ_dom"/>
</dbReference>
<dbReference type="Proteomes" id="UP000332933">
    <property type="component" value="Unassembled WGS sequence"/>
</dbReference>
<dbReference type="Pfam" id="PF02214">
    <property type="entry name" value="BTB_2"/>
    <property type="match status" value="1"/>
</dbReference>
<dbReference type="SUPFAM" id="SSF49899">
    <property type="entry name" value="Concanavalin A-like lectins/glucanases"/>
    <property type="match status" value="1"/>
</dbReference>
<dbReference type="GO" id="GO:0051260">
    <property type="term" value="P:protein homooligomerization"/>
    <property type="evidence" value="ECO:0007669"/>
    <property type="project" value="InterPro"/>
</dbReference>
<feature type="domain" description="BTB" evidence="1">
    <location>
        <begin position="65"/>
        <end position="133"/>
    </location>
</feature>
<keyword evidence="4" id="KW-1185">Reference proteome</keyword>
<organism evidence="3 4">
    <name type="scientific">Aphanomyces stellatus</name>
    <dbReference type="NCBI Taxonomy" id="120398"/>
    <lineage>
        <taxon>Eukaryota</taxon>
        <taxon>Sar</taxon>
        <taxon>Stramenopiles</taxon>
        <taxon>Oomycota</taxon>
        <taxon>Saprolegniomycetes</taxon>
        <taxon>Saprolegniales</taxon>
        <taxon>Verrucalvaceae</taxon>
        <taxon>Aphanomyces</taxon>
    </lineage>
</organism>
<reference evidence="3 4" key="1">
    <citation type="submission" date="2019-03" db="EMBL/GenBank/DDBJ databases">
        <authorList>
            <person name="Gaulin E."/>
            <person name="Dumas B."/>
        </authorList>
    </citation>
    <scope>NUCLEOTIDE SEQUENCE [LARGE SCALE GENOMIC DNA]</scope>
    <source>
        <strain evidence="3">CBS 568.67</strain>
    </source>
</reference>
<dbReference type="Gene3D" id="2.60.120.920">
    <property type="match status" value="1"/>
</dbReference>
<dbReference type="SUPFAM" id="SSF54695">
    <property type="entry name" value="POZ domain"/>
    <property type="match status" value="1"/>
</dbReference>
<dbReference type="InterPro" id="IPR003131">
    <property type="entry name" value="T1-type_BTB"/>
</dbReference>
<dbReference type="AlphaFoldDB" id="A0A485L0A6"/>
<reference evidence="2" key="2">
    <citation type="submission" date="2019-06" db="EMBL/GenBank/DDBJ databases">
        <title>Genomics analysis of Aphanomyces spp. identifies a new class of oomycete effector associated with host adaptation.</title>
        <authorList>
            <person name="Gaulin E."/>
        </authorList>
    </citation>
    <scope>NUCLEOTIDE SEQUENCE</scope>
    <source>
        <strain evidence="2">CBS 578.67</strain>
    </source>
</reference>
<dbReference type="InterPro" id="IPR043136">
    <property type="entry name" value="B30.2/SPRY_sf"/>
</dbReference>
<accession>A0A485L0A6</accession>
<evidence type="ECO:0000259" key="1">
    <source>
        <dbReference type="PROSITE" id="PS50097"/>
    </source>
</evidence>